<keyword evidence="7 9" id="KW-0472">Membrane</keyword>
<feature type="transmembrane region" description="Helical" evidence="9">
    <location>
        <begin position="295"/>
        <end position="316"/>
    </location>
</feature>
<evidence type="ECO:0000256" key="5">
    <source>
        <dbReference type="ARBA" id="ARBA00022692"/>
    </source>
</evidence>
<feature type="transmembrane region" description="Helical" evidence="9">
    <location>
        <begin position="137"/>
        <end position="156"/>
    </location>
</feature>
<organism evidence="10 11">
    <name type="scientific">Labedella gwakjiensis</name>
    <dbReference type="NCBI Taxonomy" id="390269"/>
    <lineage>
        <taxon>Bacteria</taxon>
        <taxon>Bacillati</taxon>
        <taxon>Actinomycetota</taxon>
        <taxon>Actinomycetes</taxon>
        <taxon>Micrococcales</taxon>
        <taxon>Microbacteriaceae</taxon>
        <taxon>Labedella</taxon>
    </lineage>
</organism>
<keyword evidence="6 9" id="KW-1133">Transmembrane helix</keyword>
<evidence type="ECO:0000256" key="2">
    <source>
        <dbReference type="ARBA" id="ARBA00007935"/>
    </source>
</evidence>
<dbReference type="Pfam" id="PF01032">
    <property type="entry name" value="FecCD"/>
    <property type="match status" value="1"/>
</dbReference>
<evidence type="ECO:0000256" key="8">
    <source>
        <dbReference type="SAM" id="MobiDB-lite"/>
    </source>
</evidence>
<dbReference type="RefSeq" id="WP_243696629.1">
    <property type="nucleotide sequence ID" value="NZ_PYAU01000001.1"/>
</dbReference>
<keyword evidence="4" id="KW-1003">Cell membrane</keyword>
<evidence type="ECO:0000313" key="11">
    <source>
        <dbReference type="Proteomes" id="UP000241203"/>
    </source>
</evidence>
<evidence type="ECO:0000256" key="4">
    <source>
        <dbReference type="ARBA" id="ARBA00022475"/>
    </source>
</evidence>
<proteinExistence type="inferred from homology"/>
<evidence type="ECO:0000256" key="6">
    <source>
        <dbReference type="ARBA" id="ARBA00022989"/>
    </source>
</evidence>
<dbReference type="Gene3D" id="1.10.3470.10">
    <property type="entry name" value="ABC transporter involved in vitamin B12 uptake, BtuC"/>
    <property type="match status" value="1"/>
</dbReference>
<name>A0A2P8GWF0_9MICO</name>
<evidence type="ECO:0000256" key="3">
    <source>
        <dbReference type="ARBA" id="ARBA00022448"/>
    </source>
</evidence>
<dbReference type="GO" id="GO:0022857">
    <property type="term" value="F:transmembrane transporter activity"/>
    <property type="evidence" value="ECO:0007669"/>
    <property type="project" value="InterPro"/>
</dbReference>
<dbReference type="PANTHER" id="PTHR30472">
    <property type="entry name" value="FERRIC ENTEROBACTIN TRANSPORT SYSTEM PERMEASE PROTEIN"/>
    <property type="match status" value="1"/>
</dbReference>
<dbReference type="InterPro" id="IPR037294">
    <property type="entry name" value="ABC_BtuC-like"/>
</dbReference>
<feature type="transmembrane region" description="Helical" evidence="9">
    <location>
        <begin position="110"/>
        <end position="131"/>
    </location>
</feature>
<dbReference type="SUPFAM" id="SSF81345">
    <property type="entry name" value="ABC transporter involved in vitamin B12 uptake, BtuC"/>
    <property type="match status" value="1"/>
</dbReference>
<dbReference type="GO" id="GO:0033214">
    <property type="term" value="P:siderophore-iron import into cell"/>
    <property type="evidence" value="ECO:0007669"/>
    <property type="project" value="TreeGrafter"/>
</dbReference>
<evidence type="ECO:0000256" key="1">
    <source>
        <dbReference type="ARBA" id="ARBA00004651"/>
    </source>
</evidence>
<dbReference type="FunFam" id="1.10.3470.10:FF:000001">
    <property type="entry name" value="Vitamin B12 ABC transporter permease BtuC"/>
    <property type="match status" value="1"/>
</dbReference>
<feature type="transmembrane region" description="Helical" evidence="9">
    <location>
        <begin position="168"/>
        <end position="188"/>
    </location>
</feature>
<keyword evidence="3" id="KW-0813">Transport</keyword>
<dbReference type="PANTHER" id="PTHR30472:SF1">
    <property type="entry name" value="FE(3+) DICITRATE TRANSPORT SYSTEM PERMEASE PROTEIN FECC-RELATED"/>
    <property type="match status" value="1"/>
</dbReference>
<feature type="region of interest" description="Disordered" evidence="8">
    <location>
        <begin position="1"/>
        <end position="21"/>
    </location>
</feature>
<dbReference type="GO" id="GO:0005886">
    <property type="term" value="C:plasma membrane"/>
    <property type="evidence" value="ECO:0007669"/>
    <property type="project" value="UniProtKB-SubCell"/>
</dbReference>
<protein>
    <submittedName>
        <fullName evidence="10">Iron complex transport system permease protein</fullName>
    </submittedName>
</protein>
<comment type="subcellular location">
    <subcellularLocation>
        <location evidence="1">Cell membrane</location>
        <topology evidence="1">Multi-pass membrane protein</topology>
    </subcellularLocation>
</comment>
<feature type="transmembrane region" description="Helical" evidence="9">
    <location>
        <begin position="27"/>
        <end position="47"/>
    </location>
</feature>
<evidence type="ECO:0000256" key="7">
    <source>
        <dbReference type="ARBA" id="ARBA00023136"/>
    </source>
</evidence>
<dbReference type="Proteomes" id="UP000241203">
    <property type="component" value="Unassembled WGS sequence"/>
</dbReference>
<feature type="transmembrane region" description="Helical" evidence="9">
    <location>
        <begin position="81"/>
        <end position="98"/>
    </location>
</feature>
<dbReference type="AlphaFoldDB" id="A0A2P8GWF0"/>
<feature type="transmembrane region" description="Helical" evidence="9">
    <location>
        <begin position="328"/>
        <end position="345"/>
    </location>
</feature>
<accession>A0A2P8GWF0</accession>
<evidence type="ECO:0000313" key="10">
    <source>
        <dbReference type="EMBL" id="PSL38289.1"/>
    </source>
</evidence>
<keyword evidence="5 9" id="KW-0812">Transmembrane</keyword>
<evidence type="ECO:0000256" key="9">
    <source>
        <dbReference type="SAM" id="Phobius"/>
    </source>
</evidence>
<dbReference type="CDD" id="cd06550">
    <property type="entry name" value="TM_ABC_iron-siderophores_like"/>
    <property type="match status" value="1"/>
</dbReference>
<gene>
    <name evidence="10" type="ORF">CLV49_1906</name>
</gene>
<comment type="similarity">
    <text evidence="2">Belongs to the binding-protein-dependent transport system permease family. FecCD subfamily.</text>
</comment>
<dbReference type="InterPro" id="IPR000522">
    <property type="entry name" value="ABC_transptr_permease_BtuC"/>
</dbReference>
<comment type="caution">
    <text evidence="10">The sequence shown here is derived from an EMBL/GenBank/DDBJ whole genome shotgun (WGS) entry which is preliminary data.</text>
</comment>
<reference evidence="10 11" key="1">
    <citation type="submission" date="2018-03" db="EMBL/GenBank/DDBJ databases">
        <title>Genomic Encyclopedia of Archaeal and Bacterial Type Strains, Phase II (KMG-II): from individual species to whole genera.</title>
        <authorList>
            <person name="Goeker M."/>
        </authorList>
    </citation>
    <scope>NUCLEOTIDE SEQUENCE [LARGE SCALE GENOMIC DNA]</scope>
    <source>
        <strain evidence="10 11">DSM 21548</strain>
    </source>
</reference>
<dbReference type="EMBL" id="PYAU01000001">
    <property type="protein sequence ID" value="PSL38289.1"/>
    <property type="molecule type" value="Genomic_DNA"/>
</dbReference>
<feature type="transmembrane region" description="Helical" evidence="9">
    <location>
        <begin position="257"/>
        <end position="283"/>
    </location>
</feature>
<sequence length="352" mass="35871">MIAAPSHVETPAGPSRSRSASRRRRRVLGLLGCLVGLVAVTILSVAIGSREVSLEEILRAFFDPSATGLAEEAVRARVPRTVLGLLVGAALGLSGAIMQGVTRNPLADPGILGVNTGASLFVVTGIAFFGMTTVTDYIWLALAGAAASAVFVYTVGSLGRGGATPLKLALAGAATTAALSSLVSAIVLPRVDALQVFRFWQIGGIGGATWDAMGTVLPFLAVGAALSLFSARSLDALALGDELATGLGGRIKTARAVAALGGVLLCGAATAVAGPIGFIGLVVPHFARMLVGSDYRWILPYSVGFGGLLLLLADVVGRVVTRPSDIEVGIITALIGAPVFIAVVRRQKLKEL</sequence>
<feature type="transmembrane region" description="Helical" evidence="9">
    <location>
        <begin position="208"/>
        <end position="229"/>
    </location>
</feature>